<reference evidence="4 5" key="1">
    <citation type="submission" date="2016-10" db="EMBL/GenBank/DDBJ databases">
        <authorList>
            <person name="Varghese N."/>
            <person name="Submissions S."/>
        </authorList>
    </citation>
    <scope>NUCLEOTIDE SEQUENCE [LARGE SCALE GENOMIC DNA]</scope>
    <source>
        <strain evidence="4 5">DSM 2260</strain>
    </source>
</reference>
<sequence length="198" mass="20861">MNPSPTQSARKSGSSAIIIIVAVVVMVGLMGGGAILAAGGGLGRGGLKTDVSGLQELAAVQAQLLPLNACHIEYGVRSGALPHRSTGSRKSASVTPCSGASVSYVSISVPEELQSSQVAFDMTRSSVSAPWKILVDKDQTAFPDLKQSLERLAPLIVQQYPEALATEIQRRVDSERAWQESKAAERARKEAAKTSYPE</sequence>
<dbReference type="Proteomes" id="UP000321224">
    <property type="component" value="Unassembled WGS sequence"/>
</dbReference>
<feature type="transmembrane region" description="Helical" evidence="2">
    <location>
        <begin position="16"/>
        <end position="38"/>
    </location>
</feature>
<dbReference type="EMBL" id="BJVY01000001">
    <property type="protein sequence ID" value="GEL68417.1"/>
    <property type="molecule type" value="Genomic_DNA"/>
</dbReference>
<reference evidence="3 6" key="2">
    <citation type="submission" date="2019-07" db="EMBL/GenBank/DDBJ databases">
        <title>Whole genome shotgun sequence of Myxococcus virescens NBRC 100334.</title>
        <authorList>
            <person name="Hosoyama A."/>
            <person name="Uohara A."/>
            <person name="Ohji S."/>
            <person name="Ichikawa N."/>
        </authorList>
    </citation>
    <scope>NUCLEOTIDE SEQUENCE [LARGE SCALE GENOMIC DNA]</scope>
    <source>
        <strain evidence="3 6">NBRC 100334</strain>
    </source>
</reference>
<gene>
    <name evidence="3" type="ORF">MVI01_02010</name>
    <name evidence="4" type="ORF">SAMN04488504_105384</name>
</gene>
<dbReference type="EMBL" id="FNAJ01000005">
    <property type="protein sequence ID" value="SDE27631.1"/>
    <property type="molecule type" value="Genomic_DNA"/>
</dbReference>
<proteinExistence type="predicted"/>
<feature type="compositionally biased region" description="Basic and acidic residues" evidence="1">
    <location>
        <begin position="175"/>
        <end position="192"/>
    </location>
</feature>
<keyword evidence="2" id="KW-1133">Transmembrane helix</keyword>
<evidence type="ECO:0000313" key="5">
    <source>
        <dbReference type="Proteomes" id="UP000198717"/>
    </source>
</evidence>
<protein>
    <submittedName>
        <fullName evidence="3">Uncharacterized protein</fullName>
    </submittedName>
</protein>
<evidence type="ECO:0000313" key="6">
    <source>
        <dbReference type="Proteomes" id="UP000321224"/>
    </source>
</evidence>
<comment type="caution">
    <text evidence="3">The sequence shown here is derived from an EMBL/GenBank/DDBJ whole genome shotgun (WGS) entry which is preliminary data.</text>
</comment>
<accession>A0A511H4H3</accession>
<dbReference type="Proteomes" id="UP000198717">
    <property type="component" value="Unassembled WGS sequence"/>
</dbReference>
<keyword evidence="2" id="KW-0812">Transmembrane</keyword>
<keyword evidence="2" id="KW-0472">Membrane</keyword>
<feature type="region of interest" description="Disordered" evidence="1">
    <location>
        <begin position="175"/>
        <end position="198"/>
    </location>
</feature>
<name>A0A511H4H3_9BACT</name>
<dbReference type="AlphaFoldDB" id="A0A511H4H3"/>
<evidence type="ECO:0000313" key="3">
    <source>
        <dbReference type="EMBL" id="GEL68417.1"/>
    </source>
</evidence>
<organism evidence="3 6">
    <name type="scientific">Myxococcus virescens</name>
    <dbReference type="NCBI Taxonomy" id="83456"/>
    <lineage>
        <taxon>Bacteria</taxon>
        <taxon>Pseudomonadati</taxon>
        <taxon>Myxococcota</taxon>
        <taxon>Myxococcia</taxon>
        <taxon>Myxococcales</taxon>
        <taxon>Cystobacterineae</taxon>
        <taxon>Myxococcaceae</taxon>
        <taxon>Myxococcus</taxon>
    </lineage>
</organism>
<evidence type="ECO:0000256" key="2">
    <source>
        <dbReference type="SAM" id="Phobius"/>
    </source>
</evidence>
<evidence type="ECO:0000256" key="1">
    <source>
        <dbReference type="SAM" id="MobiDB-lite"/>
    </source>
</evidence>
<evidence type="ECO:0000313" key="4">
    <source>
        <dbReference type="EMBL" id="SDE27631.1"/>
    </source>
</evidence>
<keyword evidence="5" id="KW-1185">Reference proteome</keyword>